<evidence type="ECO:0000259" key="6">
    <source>
        <dbReference type="SMART" id="SM00062"/>
    </source>
</evidence>
<comment type="caution">
    <text evidence="7">The sequence shown here is derived from an EMBL/GenBank/DDBJ whole genome shotgun (WGS) entry which is preliminary data.</text>
</comment>
<feature type="signal peptide" evidence="5">
    <location>
        <begin position="1"/>
        <end position="24"/>
    </location>
</feature>
<accession>A0ABT4VU35</accession>
<dbReference type="SMART" id="SM00062">
    <property type="entry name" value="PBPb"/>
    <property type="match status" value="1"/>
</dbReference>
<name>A0ABT4VU35_9HYPH</name>
<dbReference type="Gene3D" id="3.40.190.10">
    <property type="entry name" value="Periplasmic binding protein-like II"/>
    <property type="match status" value="2"/>
</dbReference>
<comment type="similarity">
    <text evidence="1 4">Belongs to the bacterial solute-binding protein 3 family.</text>
</comment>
<reference evidence="7" key="1">
    <citation type="submission" date="2022-11" db="EMBL/GenBank/DDBJ databases">
        <title>Hoeflea poritis sp. nov., isolated from scleractinian coral Porites lutea.</title>
        <authorList>
            <person name="Zhang G."/>
            <person name="Wei Q."/>
            <person name="Cai L."/>
        </authorList>
    </citation>
    <scope>NUCLEOTIDE SEQUENCE</scope>
    <source>
        <strain evidence="7">E7-10</strain>
    </source>
</reference>
<feature type="chain" id="PRO_5046862171" evidence="5">
    <location>
        <begin position="25"/>
        <end position="339"/>
    </location>
</feature>
<organism evidence="7 8">
    <name type="scientific">Hoeflea poritis</name>
    <dbReference type="NCBI Taxonomy" id="2993659"/>
    <lineage>
        <taxon>Bacteria</taxon>
        <taxon>Pseudomonadati</taxon>
        <taxon>Pseudomonadota</taxon>
        <taxon>Alphaproteobacteria</taxon>
        <taxon>Hyphomicrobiales</taxon>
        <taxon>Rhizobiaceae</taxon>
        <taxon>Hoeflea</taxon>
    </lineage>
</organism>
<evidence type="ECO:0000256" key="1">
    <source>
        <dbReference type="ARBA" id="ARBA00010333"/>
    </source>
</evidence>
<dbReference type="InterPro" id="IPR001638">
    <property type="entry name" value="Solute-binding_3/MltF_N"/>
</dbReference>
<evidence type="ECO:0000313" key="7">
    <source>
        <dbReference type="EMBL" id="MDA4848204.1"/>
    </source>
</evidence>
<dbReference type="Proteomes" id="UP001148313">
    <property type="component" value="Unassembled WGS sequence"/>
</dbReference>
<dbReference type="Pfam" id="PF00497">
    <property type="entry name" value="SBP_bac_3"/>
    <property type="match status" value="1"/>
</dbReference>
<keyword evidence="8" id="KW-1185">Reference proteome</keyword>
<keyword evidence="3 5" id="KW-0732">Signal</keyword>
<evidence type="ECO:0000256" key="3">
    <source>
        <dbReference type="ARBA" id="ARBA00022729"/>
    </source>
</evidence>
<evidence type="ECO:0000313" key="8">
    <source>
        <dbReference type="Proteomes" id="UP001148313"/>
    </source>
</evidence>
<gene>
    <name evidence="7" type="ORF">OOZ53_22800</name>
</gene>
<sequence>MKRRILSVIAGTAVLSLAAGAASAATLDDVKSKDSVQCGVSQGLPGFSNPDQDGNWTGLDVDFCRAVAAAIFGDPSKVKFTPLSAKERFTALQSGDVDVLSRNTTWTMSRDTALGLNFSVVNYYDGQGFMVRKDLGVNSALELSGASICTNTGTTTELNVADYFRANNMEYELVAFEKADEVVAAYDAGRCDVYTTDQSGLYAQRLKLTDPGAHIVLPEIISKEPLGPVVRQGDDQWLNIIKWTHFAMLNAEELGVTQANVDEMKSSDNPSVKRLLGTEGEFGGAIGLGNDWAYNIIKAVGNYGETFDRNVGPDTPLAISRGVNAQWNQGGLQYGPPIR</sequence>
<protein>
    <submittedName>
        <fullName evidence="7">Amino acid ABC transporter substrate-binding protein</fullName>
    </submittedName>
</protein>
<evidence type="ECO:0000256" key="4">
    <source>
        <dbReference type="RuleBase" id="RU003744"/>
    </source>
</evidence>
<dbReference type="SUPFAM" id="SSF53850">
    <property type="entry name" value="Periplasmic binding protein-like II"/>
    <property type="match status" value="1"/>
</dbReference>
<dbReference type="EMBL" id="JAPJZH010000020">
    <property type="protein sequence ID" value="MDA4848204.1"/>
    <property type="molecule type" value="Genomic_DNA"/>
</dbReference>
<dbReference type="PROSITE" id="PS01039">
    <property type="entry name" value="SBP_BACTERIAL_3"/>
    <property type="match status" value="1"/>
</dbReference>
<dbReference type="PANTHER" id="PTHR30085">
    <property type="entry name" value="AMINO ACID ABC TRANSPORTER PERMEASE"/>
    <property type="match status" value="1"/>
</dbReference>
<dbReference type="RefSeq" id="WP_271092061.1">
    <property type="nucleotide sequence ID" value="NZ_JAPJZH010000020.1"/>
</dbReference>
<feature type="domain" description="Solute-binding protein family 3/N-terminal" evidence="6">
    <location>
        <begin position="35"/>
        <end position="264"/>
    </location>
</feature>
<keyword evidence="2" id="KW-0813">Transport</keyword>
<dbReference type="CDD" id="cd13692">
    <property type="entry name" value="PBP2_BztA"/>
    <property type="match status" value="1"/>
</dbReference>
<dbReference type="PANTHER" id="PTHR30085:SF7">
    <property type="entry name" value="AMINO-ACID ABC TRANSPORTER-BINDING PROTEIN YHDW-RELATED"/>
    <property type="match status" value="1"/>
</dbReference>
<dbReference type="InterPro" id="IPR051455">
    <property type="entry name" value="Bact_solute-bind_prot3"/>
</dbReference>
<evidence type="ECO:0000256" key="5">
    <source>
        <dbReference type="SAM" id="SignalP"/>
    </source>
</evidence>
<evidence type="ECO:0000256" key="2">
    <source>
        <dbReference type="ARBA" id="ARBA00022448"/>
    </source>
</evidence>
<dbReference type="InterPro" id="IPR018313">
    <property type="entry name" value="SBP_3_CS"/>
</dbReference>
<proteinExistence type="inferred from homology"/>